<dbReference type="EMBL" id="PVQB02000069">
    <property type="protein sequence ID" value="KAF4344007.1"/>
    <property type="molecule type" value="Genomic_DNA"/>
</dbReference>
<organism evidence="1 2">
    <name type="scientific">Fusarium beomiforme</name>
    <dbReference type="NCBI Taxonomy" id="44412"/>
    <lineage>
        <taxon>Eukaryota</taxon>
        <taxon>Fungi</taxon>
        <taxon>Dikarya</taxon>
        <taxon>Ascomycota</taxon>
        <taxon>Pezizomycotina</taxon>
        <taxon>Sordariomycetes</taxon>
        <taxon>Hypocreomycetidae</taxon>
        <taxon>Hypocreales</taxon>
        <taxon>Nectriaceae</taxon>
        <taxon>Fusarium</taxon>
        <taxon>Fusarium burgessii species complex</taxon>
    </lineage>
</organism>
<protein>
    <submittedName>
        <fullName evidence="1">Uncharacterized protein</fullName>
    </submittedName>
</protein>
<evidence type="ECO:0000313" key="2">
    <source>
        <dbReference type="Proteomes" id="UP000730481"/>
    </source>
</evidence>
<name>A0A9P5E0C7_9HYPO</name>
<dbReference type="OrthoDB" id="4985340at2759"/>
<accession>A0A9P5E0C7</accession>
<dbReference type="Proteomes" id="UP000730481">
    <property type="component" value="Unassembled WGS sequence"/>
</dbReference>
<keyword evidence="2" id="KW-1185">Reference proteome</keyword>
<reference evidence="1" key="2">
    <citation type="submission" date="2020-02" db="EMBL/GenBank/DDBJ databases">
        <title>Identification and distribution of gene clusters putatively required for synthesis of sphingolipid metabolism inhibitors in phylogenetically diverse species of the filamentous fungus Fusarium.</title>
        <authorList>
            <person name="Kim H.-S."/>
            <person name="Busman M."/>
            <person name="Brown D.W."/>
            <person name="Divon H."/>
            <person name="Uhlig S."/>
            <person name="Proctor R.H."/>
        </authorList>
    </citation>
    <scope>NUCLEOTIDE SEQUENCE</scope>
    <source>
        <strain evidence="1">NRRL 25174</strain>
    </source>
</reference>
<dbReference type="AlphaFoldDB" id="A0A9P5E0C7"/>
<evidence type="ECO:0000313" key="1">
    <source>
        <dbReference type="EMBL" id="KAF4344007.1"/>
    </source>
</evidence>
<sequence>MSENTQFTLFQQTTYQTVACVGKVIDLIALTERERPATPSQQTIDQMLSKLKTLCLHMRLLMVIANVDNIQYVIWRQHPDRPCKDVQGRVRKDIREHPIDKLD</sequence>
<reference evidence="1" key="1">
    <citation type="journal article" date="2017" name="Mycologia">
        <title>Fusarium algeriense, sp. nov., a novel toxigenic crown rot pathogen of durum wheat from Algeria is nested in the Fusarium burgessii species complex.</title>
        <authorList>
            <person name="Laraba I."/>
            <person name="Keddad A."/>
            <person name="Boureghda H."/>
            <person name="Abdallah N."/>
            <person name="Vaughan M.M."/>
            <person name="Proctor R.H."/>
            <person name="Busman M."/>
            <person name="O'Donnell K."/>
        </authorList>
    </citation>
    <scope>NUCLEOTIDE SEQUENCE</scope>
    <source>
        <strain evidence="1">NRRL 25174</strain>
    </source>
</reference>
<proteinExistence type="predicted"/>
<gene>
    <name evidence="1" type="ORF">FBEOM_2051</name>
</gene>
<comment type="caution">
    <text evidence="1">The sequence shown here is derived from an EMBL/GenBank/DDBJ whole genome shotgun (WGS) entry which is preliminary data.</text>
</comment>